<evidence type="ECO:0000256" key="1">
    <source>
        <dbReference type="ARBA" id="ARBA00023186"/>
    </source>
</evidence>
<evidence type="ECO:0000313" key="5">
    <source>
        <dbReference type="EMBL" id="QOW18807.1"/>
    </source>
</evidence>
<dbReference type="Gene3D" id="1.10.287.110">
    <property type="entry name" value="DnaJ domain"/>
    <property type="match status" value="1"/>
</dbReference>
<dbReference type="InterPro" id="IPR036869">
    <property type="entry name" value="J_dom_sf"/>
</dbReference>
<organism evidence="5 6">
    <name type="scientific">Novilysobacter ciconiae</name>
    <dbReference type="NCBI Taxonomy" id="2781022"/>
    <lineage>
        <taxon>Bacteria</taxon>
        <taxon>Pseudomonadati</taxon>
        <taxon>Pseudomonadota</taxon>
        <taxon>Gammaproteobacteria</taxon>
        <taxon>Lysobacterales</taxon>
        <taxon>Lysobacteraceae</taxon>
        <taxon>Novilysobacter</taxon>
    </lineage>
</organism>
<dbReference type="CDD" id="cd06257">
    <property type="entry name" value="DnaJ"/>
    <property type="match status" value="1"/>
</dbReference>
<protein>
    <submittedName>
        <fullName evidence="5">J domain-containing protein</fullName>
    </submittedName>
</protein>
<dbReference type="EMBL" id="CP063656">
    <property type="protein sequence ID" value="QOW18807.1"/>
    <property type="molecule type" value="Genomic_DNA"/>
</dbReference>
<keyword evidence="1" id="KW-0143">Chaperone</keyword>
<reference evidence="5 6" key="1">
    <citation type="submission" date="2020-10" db="EMBL/GenBank/DDBJ databases">
        <title>complete genome sequencing of Lysobacter sp. H21R20.</title>
        <authorList>
            <person name="Bae J.-W."/>
            <person name="Lee S.-Y."/>
        </authorList>
    </citation>
    <scope>NUCLEOTIDE SEQUENCE [LARGE SCALE GENOMIC DNA]</scope>
    <source>
        <strain evidence="5 6">H21R20</strain>
    </source>
</reference>
<dbReference type="KEGG" id="lcic:INQ41_08915"/>
<dbReference type="PROSITE" id="PS50076">
    <property type="entry name" value="DNAJ_2"/>
    <property type="match status" value="1"/>
</dbReference>
<feature type="domain" description="J" evidence="4">
    <location>
        <begin position="7"/>
        <end position="66"/>
    </location>
</feature>
<keyword evidence="6" id="KW-1185">Reference proteome</keyword>
<evidence type="ECO:0000256" key="3">
    <source>
        <dbReference type="SAM" id="Phobius"/>
    </source>
</evidence>
<keyword evidence="3" id="KW-0472">Membrane</keyword>
<proteinExistence type="predicted"/>
<evidence type="ECO:0000259" key="4">
    <source>
        <dbReference type="PROSITE" id="PS50076"/>
    </source>
</evidence>
<dbReference type="AlphaFoldDB" id="A0A7S6UEH7"/>
<keyword evidence="3" id="KW-0812">Transmembrane</keyword>
<dbReference type="Proteomes" id="UP000594059">
    <property type="component" value="Chromosome"/>
</dbReference>
<evidence type="ECO:0000313" key="6">
    <source>
        <dbReference type="Proteomes" id="UP000594059"/>
    </source>
</evidence>
<name>A0A7S6UEH7_9GAMM</name>
<evidence type="ECO:0000256" key="2">
    <source>
        <dbReference type="SAM" id="MobiDB-lite"/>
    </source>
</evidence>
<feature type="transmembrane region" description="Helical" evidence="3">
    <location>
        <begin position="122"/>
        <end position="141"/>
    </location>
</feature>
<sequence>MKTDFSQLYSSLGLRPGCTLAELRHAYRQRIGRIHPDRNAGIDDNDELPELLRLYSTAVRFHRRHGRLPGSLTDRPVSTPPSGRTAHASVEPFIGQRAIGPAPAMAGDPAPLSRLRPTPTKWPLAFAGVLAATMLFLALAWDRQVDTAVKATIPTDLLGTAPAAPDGATPIASGMAGALTSEAADMAAAPARRRLLEPGMDTASVILIQGKPLAVNGNRWDYGPSWLRFEDGQLVDWYNSPLHPLKVSGTAPAHAAR</sequence>
<keyword evidence="3" id="KW-1133">Transmembrane helix</keyword>
<dbReference type="InterPro" id="IPR001623">
    <property type="entry name" value="DnaJ_domain"/>
</dbReference>
<accession>A0A7S6UEH7</accession>
<feature type="region of interest" description="Disordered" evidence="2">
    <location>
        <begin position="67"/>
        <end position="87"/>
    </location>
</feature>
<gene>
    <name evidence="5" type="ORF">INQ41_08915</name>
</gene>
<dbReference type="RefSeq" id="WP_193983774.1">
    <property type="nucleotide sequence ID" value="NZ_CP063656.1"/>
</dbReference>
<dbReference type="SUPFAM" id="SSF46565">
    <property type="entry name" value="Chaperone J-domain"/>
    <property type="match status" value="1"/>
</dbReference>